<evidence type="ECO:0000256" key="7">
    <source>
        <dbReference type="SAM" id="Phobius"/>
    </source>
</evidence>
<comment type="caution">
    <text evidence="8">The sequence shown here is derived from an EMBL/GenBank/DDBJ whole genome shotgun (WGS) entry which is preliminary data.</text>
</comment>
<keyword evidence="5 7" id="KW-1133">Transmembrane helix</keyword>
<evidence type="ECO:0000256" key="6">
    <source>
        <dbReference type="ARBA" id="ARBA00023136"/>
    </source>
</evidence>
<dbReference type="Proteomes" id="UP000272464">
    <property type="component" value="Unassembled WGS sequence"/>
</dbReference>
<evidence type="ECO:0000313" key="8">
    <source>
        <dbReference type="EMBL" id="RUT29041.1"/>
    </source>
</evidence>
<name>A0A433X4U7_9BACL</name>
<dbReference type="InterPro" id="IPR051907">
    <property type="entry name" value="DoxX-like_oxidoreductase"/>
</dbReference>
<proteinExistence type="inferred from homology"/>
<evidence type="ECO:0000256" key="1">
    <source>
        <dbReference type="ARBA" id="ARBA00004651"/>
    </source>
</evidence>
<sequence length="132" mass="14186">MNKSVSTILRVVLGILFVAHAINKFQTGLPNISGWFQSLGLPGALGYVVAYTELIVGIALILGFMTRYVSAIVIVLMIGAIFTAKLSVGLLGNGQMAGYELDIAFALIALHLVFTETTPLSLDALFTRNREQ</sequence>
<dbReference type="PANTHER" id="PTHR33452:SF1">
    <property type="entry name" value="INNER MEMBRANE PROTEIN YPHA-RELATED"/>
    <property type="match status" value="1"/>
</dbReference>
<gene>
    <name evidence="8" type="ORF">EJP77_16525</name>
</gene>
<dbReference type="GO" id="GO:0005886">
    <property type="term" value="C:plasma membrane"/>
    <property type="evidence" value="ECO:0007669"/>
    <property type="project" value="UniProtKB-SubCell"/>
</dbReference>
<dbReference type="EMBL" id="RZNX01000008">
    <property type="protein sequence ID" value="RUT29041.1"/>
    <property type="molecule type" value="Genomic_DNA"/>
</dbReference>
<feature type="transmembrane region" description="Helical" evidence="7">
    <location>
        <begin position="71"/>
        <end position="91"/>
    </location>
</feature>
<keyword evidence="9" id="KW-1185">Reference proteome</keyword>
<reference evidence="8 9" key="1">
    <citation type="submission" date="2018-12" db="EMBL/GenBank/DDBJ databases">
        <authorList>
            <person name="Sun L."/>
            <person name="Chen Z."/>
        </authorList>
    </citation>
    <scope>NUCLEOTIDE SEQUENCE [LARGE SCALE GENOMIC DNA]</scope>
    <source>
        <strain evidence="8 9">3-5-3</strain>
    </source>
</reference>
<evidence type="ECO:0000256" key="4">
    <source>
        <dbReference type="ARBA" id="ARBA00022692"/>
    </source>
</evidence>
<evidence type="ECO:0000313" key="9">
    <source>
        <dbReference type="Proteomes" id="UP000272464"/>
    </source>
</evidence>
<feature type="transmembrane region" description="Helical" evidence="7">
    <location>
        <begin position="103"/>
        <end position="126"/>
    </location>
</feature>
<protein>
    <submittedName>
        <fullName evidence="8">DoxX family protein</fullName>
    </submittedName>
</protein>
<evidence type="ECO:0000256" key="5">
    <source>
        <dbReference type="ARBA" id="ARBA00022989"/>
    </source>
</evidence>
<evidence type="ECO:0000256" key="2">
    <source>
        <dbReference type="ARBA" id="ARBA00006679"/>
    </source>
</evidence>
<keyword evidence="4 7" id="KW-0812">Transmembrane</keyword>
<organism evidence="8 9">
    <name type="scientific">Paenibacillus zeisoli</name>
    <dbReference type="NCBI Taxonomy" id="2496267"/>
    <lineage>
        <taxon>Bacteria</taxon>
        <taxon>Bacillati</taxon>
        <taxon>Bacillota</taxon>
        <taxon>Bacilli</taxon>
        <taxon>Bacillales</taxon>
        <taxon>Paenibacillaceae</taxon>
        <taxon>Paenibacillus</taxon>
    </lineage>
</organism>
<comment type="similarity">
    <text evidence="2">Belongs to the DoxX family.</text>
</comment>
<dbReference type="PANTHER" id="PTHR33452">
    <property type="entry name" value="OXIDOREDUCTASE CATD-RELATED"/>
    <property type="match status" value="1"/>
</dbReference>
<keyword evidence="3" id="KW-1003">Cell membrane</keyword>
<feature type="transmembrane region" description="Helical" evidence="7">
    <location>
        <begin position="45"/>
        <end position="64"/>
    </location>
</feature>
<dbReference type="Pfam" id="PF07681">
    <property type="entry name" value="DoxX"/>
    <property type="match status" value="1"/>
</dbReference>
<accession>A0A433X4U7</accession>
<dbReference type="AlphaFoldDB" id="A0A433X4U7"/>
<evidence type="ECO:0000256" key="3">
    <source>
        <dbReference type="ARBA" id="ARBA00022475"/>
    </source>
</evidence>
<dbReference type="OrthoDB" id="886570at2"/>
<comment type="subcellular location">
    <subcellularLocation>
        <location evidence="1">Cell membrane</location>
        <topology evidence="1">Multi-pass membrane protein</topology>
    </subcellularLocation>
</comment>
<dbReference type="InterPro" id="IPR032808">
    <property type="entry name" value="DoxX"/>
</dbReference>
<keyword evidence="6 7" id="KW-0472">Membrane</keyword>